<feature type="region of interest" description="Disordered" evidence="1">
    <location>
        <begin position="1"/>
        <end position="31"/>
    </location>
</feature>
<dbReference type="GO" id="GO:0032259">
    <property type="term" value="P:methylation"/>
    <property type="evidence" value="ECO:0007669"/>
    <property type="project" value="UniProtKB-KW"/>
</dbReference>
<dbReference type="CDD" id="cd02440">
    <property type="entry name" value="AdoMet_MTases"/>
    <property type="match status" value="1"/>
</dbReference>
<dbReference type="OrthoDB" id="2013972at2759"/>
<keyword evidence="2" id="KW-0489">Methyltransferase</keyword>
<dbReference type="AlphaFoldDB" id="A0A317T3C7"/>
<dbReference type="SUPFAM" id="SSF53335">
    <property type="entry name" value="S-adenosyl-L-methionine-dependent methyltransferases"/>
    <property type="match status" value="1"/>
</dbReference>
<proteinExistence type="predicted"/>
<keyword evidence="3" id="KW-1185">Reference proteome</keyword>
<evidence type="ECO:0000256" key="1">
    <source>
        <dbReference type="SAM" id="MobiDB-lite"/>
    </source>
</evidence>
<dbReference type="Pfam" id="PF13489">
    <property type="entry name" value="Methyltransf_23"/>
    <property type="match status" value="1"/>
</dbReference>
<feature type="compositionally biased region" description="Polar residues" evidence="1">
    <location>
        <begin position="1"/>
        <end position="16"/>
    </location>
</feature>
<evidence type="ECO:0000313" key="2">
    <source>
        <dbReference type="EMBL" id="PWW80267.1"/>
    </source>
</evidence>
<dbReference type="GO" id="GO:0008168">
    <property type="term" value="F:methyltransferase activity"/>
    <property type="evidence" value="ECO:0007669"/>
    <property type="project" value="UniProtKB-KW"/>
</dbReference>
<dbReference type="Gene3D" id="3.40.50.150">
    <property type="entry name" value="Vaccinia Virus protein VP39"/>
    <property type="match status" value="1"/>
</dbReference>
<keyword evidence="2" id="KW-0808">Transferase</keyword>
<comment type="caution">
    <text evidence="2">The sequence shown here is derived from an EMBL/GenBank/DDBJ whole genome shotgun (WGS) entry which is preliminary data.</text>
</comment>
<dbReference type="STRING" id="42249.A0A317T3C7"/>
<dbReference type="Proteomes" id="UP000246991">
    <property type="component" value="Unassembled WGS sequence"/>
</dbReference>
<dbReference type="PANTHER" id="PTHR43591">
    <property type="entry name" value="METHYLTRANSFERASE"/>
    <property type="match status" value="1"/>
</dbReference>
<gene>
    <name evidence="2" type="ORF">C7212DRAFT_159467</name>
</gene>
<dbReference type="PANTHER" id="PTHR43591:SF10">
    <property type="entry name" value="ABC TRANSMEMBRANE TYPE-1 DOMAIN-CONTAINING PROTEIN-RELATED"/>
    <property type="match status" value="1"/>
</dbReference>
<reference evidence="2 3" key="1">
    <citation type="submission" date="2018-03" db="EMBL/GenBank/DDBJ databases">
        <title>Genomes of Pezizomycetes fungi and the evolution of truffles.</title>
        <authorList>
            <person name="Murat C."/>
            <person name="Payen T."/>
            <person name="Noel B."/>
            <person name="Kuo A."/>
            <person name="Martin F.M."/>
        </authorList>
    </citation>
    <scope>NUCLEOTIDE SEQUENCE [LARGE SCALE GENOMIC DNA]</scope>
    <source>
        <strain evidence="2">091103-1</strain>
    </source>
</reference>
<protein>
    <submittedName>
        <fullName evidence="2">S-adenosyl-L-methionine-dependent methyltransferase</fullName>
    </submittedName>
</protein>
<dbReference type="InterPro" id="IPR029063">
    <property type="entry name" value="SAM-dependent_MTases_sf"/>
</dbReference>
<evidence type="ECO:0000313" key="3">
    <source>
        <dbReference type="Proteomes" id="UP000246991"/>
    </source>
</evidence>
<dbReference type="EMBL" id="PYWC01000004">
    <property type="protein sequence ID" value="PWW80267.1"/>
    <property type="molecule type" value="Genomic_DNA"/>
</dbReference>
<accession>A0A317T3C7</accession>
<name>A0A317T3C7_9PEZI</name>
<organism evidence="2 3">
    <name type="scientific">Tuber magnatum</name>
    <name type="common">white Piedmont truffle</name>
    <dbReference type="NCBI Taxonomy" id="42249"/>
    <lineage>
        <taxon>Eukaryota</taxon>
        <taxon>Fungi</taxon>
        <taxon>Dikarya</taxon>
        <taxon>Ascomycota</taxon>
        <taxon>Pezizomycotina</taxon>
        <taxon>Pezizomycetes</taxon>
        <taxon>Pezizales</taxon>
        <taxon>Tuberaceae</taxon>
        <taxon>Tuber</taxon>
    </lineage>
</organism>
<sequence length="348" mass="39182">MASTSASPRSPQSPHSAPSPGAPQQGLDGVAIEADSTILDDGDSAFGSDASSYVTSLSSSVTNYRYENGRRYHAFREGAYVLPNDEAESDRLDLQHQMLCLLFGLHRAPLQDPQKILDIGTGTGIWAVEMADKFPSSEVIGNDLSPIQPSWVPPNLRFEVDDAESDWAYRLNSFDYIHTRYMIGSVQDWPKLIRQAYDFSKPGGYVELQEINCELYSDDNTLPPNSAVEKWTLLMAEAARKNKRPMDICRELQPMVERAGFINVCREVYKLPSGPWAKDSKLKEIGAYSLVNLLEGLEALSLALFTRVLEWSPEEVMAFLPSVRQELQRRDYHLLWDIYVVWGQKPEV</sequence>